<reference evidence="6 7" key="1">
    <citation type="submission" date="2020-04" db="EMBL/GenBank/DDBJ databases">
        <authorList>
            <person name="Klaysubun C."/>
            <person name="Duangmal K."/>
            <person name="Lipun K."/>
        </authorList>
    </citation>
    <scope>NUCLEOTIDE SEQUENCE [LARGE SCALE GENOMIC DNA]</scope>
    <source>
        <strain evidence="6 7">DSM 45300</strain>
    </source>
</reference>
<evidence type="ECO:0000313" key="7">
    <source>
        <dbReference type="Proteomes" id="UP000586918"/>
    </source>
</evidence>
<dbReference type="InterPro" id="IPR018197">
    <property type="entry name" value="Glycerate_kinase_RE-like"/>
</dbReference>
<accession>A0A848DDQ5</accession>
<protein>
    <submittedName>
        <fullName evidence="6">Glycerate kinase</fullName>
    </submittedName>
</protein>
<dbReference type="EMBL" id="JAAXKZ010000008">
    <property type="protein sequence ID" value="NMH90740.1"/>
    <property type="molecule type" value="Genomic_DNA"/>
</dbReference>
<organism evidence="6 7">
    <name type="scientific">Pseudonocardia bannensis</name>
    <dbReference type="NCBI Taxonomy" id="630973"/>
    <lineage>
        <taxon>Bacteria</taxon>
        <taxon>Bacillati</taxon>
        <taxon>Actinomycetota</taxon>
        <taxon>Actinomycetes</taxon>
        <taxon>Pseudonocardiales</taxon>
        <taxon>Pseudonocardiaceae</taxon>
        <taxon>Pseudonocardia</taxon>
    </lineage>
</organism>
<name>A0A848DDQ5_9PSEU</name>
<keyword evidence="2 4" id="KW-0808">Transferase</keyword>
<dbReference type="Pfam" id="PF02595">
    <property type="entry name" value="Gly_kinase"/>
    <property type="match status" value="1"/>
</dbReference>
<dbReference type="SUPFAM" id="SSF110738">
    <property type="entry name" value="Glycerate kinase I"/>
    <property type="match status" value="1"/>
</dbReference>
<evidence type="ECO:0000256" key="5">
    <source>
        <dbReference type="SAM" id="MobiDB-lite"/>
    </source>
</evidence>
<gene>
    <name evidence="6" type="ORF">HF519_03910</name>
</gene>
<feature type="compositionally biased region" description="Low complexity" evidence="5">
    <location>
        <begin position="373"/>
        <end position="386"/>
    </location>
</feature>
<sequence>MRVVVAPDKFKGSLSAPEVAAAVADGLRRGDPGVEVVCTPVADGGEGTVDAALAAGWSPVPVDATGPTGEPVRATYAVRDGTALVELADVVGLRRLPAGRPAPLTATTAGLGTVVRHAVEHGARRVVLAVGGSASTDGGAGLLRALGARLLDARGAPLPDGGAALRELAALDLAGLHSGLAGVDVVVASDVDNPLLGAGGTAAVYGPQKGASEADVAVLGQGLERWASVVAAVTGRDLAGAPGAGAAGGCAFAAMAVLGAEIRPGIGLMLDLVGFAGAVAGADLVVTGEGSLDEQSLHGKAPVGVARAAAAAGVPVVAVAGRCLLDHDRLRAAGIIAAYPLTSLQPDPRRCMSEAAGLLVQVGERIAVDRLAPGSGAAGADAPAGPRQERTAPPGPDVERAGSAAGHGRPTGAPVPGGGDGAGRSPVDDRS</sequence>
<evidence type="ECO:0000256" key="3">
    <source>
        <dbReference type="ARBA" id="ARBA00022777"/>
    </source>
</evidence>
<dbReference type="GO" id="GO:0031388">
    <property type="term" value="P:organic acid phosphorylation"/>
    <property type="evidence" value="ECO:0007669"/>
    <property type="project" value="UniProtKB-UniRule"/>
</dbReference>
<dbReference type="NCBIfam" id="TIGR00045">
    <property type="entry name" value="glycerate kinase"/>
    <property type="match status" value="1"/>
</dbReference>
<evidence type="ECO:0000256" key="4">
    <source>
        <dbReference type="PIRNR" id="PIRNR006078"/>
    </source>
</evidence>
<dbReference type="RefSeq" id="WP_169410233.1">
    <property type="nucleotide sequence ID" value="NZ_JAAXKZ010000008.1"/>
</dbReference>
<dbReference type="PIRSF" id="PIRSF006078">
    <property type="entry name" value="GlxK"/>
    <property type="match status" value="1"/>
</dbReference>
<dbReference type="InterPro" id="IPR018193">
    <property type="entry name" value="Glyc_kinase_flavodox-like_fold"/>
</dbReference>
<dbReference type="AlphaFoldDB" id="A0A848DDQ5"/>
<keyword evidence="7" id="KW-1185">Reference proteome</keyword>
<dbReference type="GO" id="GO:0008887">
    <property type="term" value="F:glycerate kinase activity"/>
    <property type="evidence" value="ECO:0007669"/>
    <property type="project" value="UniProtKB-UniRule"/>
</dbReference>
<feature type="region of interest" description="Disordered" evidence="5">
    <location>
        <begin position="373"/>
        <end position="431"/>
    </location>
</feature>
<dbReference type="Proteomes" id="UP000586918">
    <property type="component" value="Unassembled WGS sequence"/>
</dbReference>
<evidence type="ECO:0000256" key="1">
    <source>
        <dbReference type="ARBA" id="ARBA00006284"/>
    </source>
</evidence>
<evidence type="ECO:0000256" key="2">
    <source>
        <dbReference type="ARBA" id="ARBA00022679"/>
    </source>
</evidence>
<dbReference type="Gene3D" id="3.40.50.10350">
    <property type="entry name" value="Glycerate kinase, domain 1"/>
    <property type="match status" value="1"/>
</dbReference>
<dbReference type="Gene3D" id="3.90.1510.10">
    <property type="entry name" value="Glycerate kinase, domain 2"/>
    <property type="match status" value="1"/>
</dbReference>
<evidence type="ECO:0000313" key="6">
    <source>
        <dbReference type="EMBL" id="NMH90740.1"/>
    </source>
</evidence>
<comment type="caution">
    <text evidence="6">The sequence shown here is derived from an EMBL/GenBank/DDBJ whole genome shotgun (WGS) entry which is preliminary data.</text>
</comment>
<dbReference type="PANTHER" id="PTHR21599:SF0">
    <property type="entry name" value="GLYCERATE KINASE"/>
    <property type="match status" value="1"/>
</dbReference>
<dbReference type="PANTHER" id="PTHR21599">
    <property type="entry name" value="GLYCERATE KINASE"/>
    <property type="match status" value="1"/>
</dbReference>
<comment type="similarity">
    <text evidence="1 4">Belongs to the glycerate kinase type-1 family.</text>
</comment>
<dbReference type="InterPro" id="IPR036129">
    <property type="entry name" value="Glycerate_kinase_sf"/>
</dbReference>
<keyword evidence="3 4" id="KW-0418">Kinase</keyword>
<dbReference type="InterPro" id="IPR004381">
    <property type="entry name" value="Glycerate_kinase"/>
</dbReference>
<proteinExistence type="inferred from homology"/>